<feature type="transmembrane region" description="Helical" evidence="1">
    <location>
        <begin position="156"/>
        <end position="183"/>
    </location>
</feature>
<sequence>MLGHSHALSGLAAGAATLPFAPVHTAAQQTAWVAAWGGFAMLPDLDQRGATIGRMWGGFTEALAGGIATVSRGHRNGTHDAIIAPVVFGAIAWLAGQHPVSSFAMLAFAIGLALRACNFVIPGRAENTVIGNLAMSGLGAWWITASGHYTHMSAPWLPVAVAGGVLVHIAGDWLTVGGIPVPFTWFGGHAQRVAGRFFKTGSPAEHFLAAPAFLVATVYALYRNTGVYAATASLRAAIRALG</sequence>
<keyword evidence="1" id="KW-0472">Membrane</keyword>
<keyword evidence="3" id="KW-1185">Reference proteome</keyword>
<protein>
    <submittedName>
        <fullName evidence="2">LexA-binding, inner membrane-associated putative hydrolase</fullName>
    </submittedName>
</protein>
<dbReference type="Proteomes" id="UP000319514">
    <property type="component" value="Unassembled WGS sequence"/>
</dbReference>
<keyword evidence="1" id="KW-0812">Transmembrane</keyword>
<comment type="caution">
    <text evidence="2">The sequence shown here is derived from an EMBL/GenBank/DDBJ whole genome shotgun (WGS) entry which is preliminary data.</text>
</comment>
<feature type="transmembrane region" description="Helical" evidence="1">
    <location>
        <begin position="128"/>
        <end position="144"/>
    </location>
</feature>
<organism evidence="2 3">
    <name type="scientific">Oryzihumus leptocrescens</name>
    <dbReference type="NCBI Taxonomy" id="297536"/>
    <lineage>
        <taxon>Bacteria</taxon>
        <taxon>Bacillati</taxon>
        <taxon>Actinomycetota</taxon>
        <taxon>Actinomycetes</taxon>
        <taxon>Micrococcales</taxon>
        <taxon>Intrasporangiaceae</taxon>
        <taxon>Oryzihumus</taxon>
    </lineage>
</organism>
<dbReference type="AlphaFoldDB" id="A0A542ZGZ7"/>
<feature type="transmembrane region" description="Helical" evidence="1">
    <location>
        <begin position="102"/>
        <end position="121"/>
    </location>
</feature>
<dbReference type="RefSeq" id="WP_141787647.1">
    <property type="nucleotide sequence ID" value="NZ_BAAAKX010000004.1"/>
</dbReference>
<keyword evidence="2" id="KW-0378">Hydrolase</keyword>
<dbReference type="OrthoDB" id="3425909at2"/>
<name>A0A542ZGZ7_9MICO</name>
<dbReference type="Pfam" id="PF04307">
    <property type="entry name" value="YdjM"/>
    <property type="match status" value="1"/>
</dbReference>
<keyword evidence="1" id="KW-1133">Transmembrane helix</keyword>
<gene>
    <name evidence="2" type="ORF">FB474_1014</name>
</gene>
<reference evidence="2 3" key="1">
    <citation type="submission" date="2019-06" db="EMBL/GenBank/DDBJ databases">
        <title>Sequencing the genomes of 1000 actinobacteria strains.</title>
        <authorList>
            <person name="Klenk H.-P."/>
        </authorList>
    </citation>
    <scope>NUCLEOTIDE SEQUENCE [LARGE SCALE GENOMIC DNA]</scope>
    <source>
        <strain evidence="2 3">DSM 18082</strain>
    </source>
</reference>
<evidence type="ECO:0000256" key="1">
    <source>
        <dbReference type="SAM" id="Phobius"/>
    </source>
</evidence>
<evidence type="ECO:0000313" key="3">
    <source>
        <dbReference type="Proteomes" id="UP000319514"/>
    </source>
</evidence>
<accession>A0A542ZGZ7</accession>
<evidence type="ECO:0000313" key="2">
    <source>
        <dbReference type="EMBL" id="TQL59652.1"/>
    </source>
</evidence>
<dbReference type="InterPro" id="IPR007404">
    <property type="entry name" value="YdjM-like"/>
</dbReference>
<dbReference type="EMBL" id="VFOQ01000001">
    <property type="protein sequence ID" value="TQL59652.1"/>
    <property type="molecule type" value="Genomic_DNA"/>
</dbReference>
<dbReference type="GO" id="GO:0016787">
    <property type="term" value="F:hydrolase activity"/>
    <property type="evidence" value="ECO:0007669"/>
    <property type="project" value="UniProtKB-KW"/>
</dbReference>
<proteinExistence type="predicted"/>